<dbReference type="EMBL" id="CYXY01000007">
    <property type="protein sequence ID" value="CUM91880.1"/>
    <property type="molecule type" value="Genomic_DNA"/>
</dbReference>
<sequence length="209" mass="24647">MVRDDGSRSLTAFISVIEWPRIPAVYLKDFGNIKILDFKKPNSTEYRIRFLFEEDYCRLHISGDLGELIAMNYRNMCWNQFDNFVNDIDYFQEKILCHSRPFFVYDQEQAEEDITKYIEEHNLYDDILSNGYDFLCDKTEVIEVFLTDVLWDFTLETGIGSKGYDKFSEIDGDICDVISDFGKRETGILDLYMLAFKLAKEQLKISKED</sequence>
<name>A0A173SNS1_ANAHA</name>
<accession>A0A173SNS1</accession>
<protein>
    <submittedName>
        <fullName evidence="1">Uncharacterized protein</fullName>
    </submittedName>
</protein>
<gene>
    <name evidence="1" type="ORF">ERS852571_01370</name>
</gene>
<dbReference type="RefSeq" id="WP_055072732.1">
    <property type="nucleotide sequence ID" value="NZ_CYXY01000007.1"/>
</dbReference>
<dbReference type="AlphaFoldDB" id="A0A173SNS1"/>
<organism evidence="1 2">
    <name type="scientific">Anaerostipes hadrus</name>
    <dbReference type="NCBI Taxonomy" id="649756"/>
    <lineage>
        <taxon>Bacteria</taxon>
        <taxon>Bacillati</taxon>
        <taxon>Bacillota</taxon>
        <taxon>Clostridia</taxon>
        <taxon>Lachnospirales</taxon>
        <taxon>Lachnospiraceae</taxon>
        <taxon>Anaerostipes</taxon>
    </lineage>
</organism>
<proteinExistence type="predicted"/>
<dbReference type="Proteomes" id="UP000095553">
    <property type="component" value="Unassembled WGS sequence"/>
</dbReference>
<reference evidence="1 2" key="1">
    <citation type="submission" date="2015-09" db="EMBL/GenBank/DDBJ databases">
        <authorList>
            <consortium name="Pathogen Informatics"/>
        </authorList>
    </citation>
    <scope>NUCLEOTIDE SEQUENCE [LARGE SCALE GENOMIC DNA]</scope>
    <source>
        <strain evidence="1 2">2789STDY5834959</strain>
    </source>
</reference>
<evidence type="ECO:0000313" key="2">
    <source>
        <dbReference type="Proteomes" id="UP000095553"/>
    </source>
</evidence>
<evidence type="ECO:0000313" key="1">
    <source>
        <dbReference type="EMBL" id="CUM91880.1"/>
    </source>
</evidence>